<keyword evidence="1 2" id="KW-0732">Signal</keyword>
<protein>
    <recommendedName>
        <fullName evidence="3">Secretion system C-terminal sorting domain-containing protein</fullName>
    </recommendedName>
</protein>
<dbReference type="InterPro" id="IPR026444">
    <property type="entry name" value="Secre_tail"/>
</dbReference>
<name>A0A1D8P8G2_9FLAO</name>
<dbReference type="RefSeq" id="WP_070237027.1">
    <property type="nucleotide sequence ID" value="NZ_CP017478.1"/>
</dbReference>
<evidence type="ECO:0000313" key="4">
    <source>
        <dbReference type="EMBL" id="AOW20863.1"/>
    </source>
</evidence>
<evidence type="ECO:0000256" key="1">
    <source>
        <dbReference type="ARBA" id="ARBA00022729"/>
    </source>
</evidence>
<feature type="chain" id="PRO_5009110856" description="Secretion system C-terminal sorting domain-containing protein" evidence="2">
    <location>
        <begin position="23"/>
        <end position="206"/>
    </location>
</feature>
<dbReference type="EMBL" id="CP017478">
    <property type="protein sequence ID" value="AOW20863.1"/>
    <property type="molecule type" value="Genomic_DNA"/>
</dbReference>
<dbReference type="Proteomes" id="UP000176050">
    <property type="component" value="Chromosome"/>
</dbReference>
<reference evidence="4 5" key="1">
    <citation type="submission" date="2016-10" db="EMBL/GenBank/DDBJ databases">
        <title>Lutibacter sp. LPB0138, isolated from marine gastropod.</title>
        <authorList>
            <person name="Kim E."/>
            <person name="Yi H."/>
        </authorList>
    </citation>
    <scope>NUCLEOTIDE SEQUENCE [LARGE SCALE GENOMIC DNA]</scope>
    <source>
        <strain evidence="4 5">LPB0138</strain>
    </source>
</reference>
<feature type="signal peptide" evidence="2">
    <location>
        <begin position="1"/>
        <end position="22"/>
    </location>
</feature>
<accession>A0A1D8P8G2</accession>
<evidence type="ECO:0000313" key="5">
    <source>
        <dbReference type="Proteomes" id="UP000176050"/>
    </source>
</evidence>
<dbReference type="AlphaFoldDB" id="A0A1D8P8G2"/>
<keyword evidence="5" id="KW-1185">Reference proteome</keyword>
<dbReference type="NCBIfam" id="TIGR04183">
    <property type="entry name" value="Por_Secre_tail"/>
    <property type="match status" value="1"/>
</dbReference>
<dbReference type="OrthoDB" id="862563at2"/>
<evidence type="ECO:0000256" key="2">
    <source>
        <dbReference type="SAM" id="SignalP"/>
    </source>
</evidence>
<feature type="domain" description="Secretion system C-terminal sorting" evidence="3">
    <location>
        <begin position="131"/>
        <end position="204"/>
    </location>
</feature>
<dbReference type="Pfam" id="PF18962">
    <property type="entry name" value="Por_Secre_tail"/>
    <property type="match status" value="1"/>
</dbReference>
<sequence>MKKQLLSFIFCFVLIFSITAQDCPPLDSGISVDYFSFNIGDQNPDDYPNPLVIQGTDEFGEVCSISYVKVGVFNSGTIHVQYANPSPQPWTGTQIDINNFLVDFGLESGECIYVNMVLDIENINIFDSIDVYPNPVKKGQIIYISNGKLENISIKMYDLTGKMVVGVRNSEQNIVELNTSKLNSGIYLLKIELGSTVMSKKIIISN</sequence>
<proteinExistence type="predicted"/>
<dbReference type="KEGG" id="lul:LPB138_09340"/>
<organism evidence="4 5">
    <name type="scientific">Urechidicola croceus</name>
    <dbReference type="NCBI Taxonomy" id="1850246"/>
    <lineage>
        <taxon>Bacteria</taxon>
        <taxon>Pseudomonadati</taxon>
        <taxon>Bacteroidota</taxon>
        <taxon>Flavobacteriia</taxon>
        <taxon>Flavobacteriales</taxon>
        <taxon>Flavobacteriaceae</taxon>
        <taxon>Urechidicola</taxon>
    </lineage>
</organism>
<gene>
    <name evidence="4" type="ORF">LPB138_09340</name>
</gene>
<dbReference type="STRING" id="1850246.LPB138_09340"/>
<evidence type="ECO:0000259" key="3">
    <source>
        <dbReference type="Pfam" id="PF18962"/>
    </source>
</evidence>